<name>A0A9D3XB37_9SAUR</name>
<dbReference type="EMBL" id="JAHDVG010000474">
    <property type="protein sequence ID" value="KAH1177259.1"/>
    <property type="molecule type" value="Genomic_DNA"/>
</dbReference>
<accession>A0A9D3XB37</accession>
<organism evidence="1 2">
    <name type="scientific">Mauremys mutica</name>
    <name type="common">yellowpond turtle</name>
    <dbReference type="NCBI Taxonomy" id="74926"/>
    <lineage>
        <taxon>Eukaryota</taxon>
        <taxon>Metazoa</taxon>
        <taxon>Chordata</taxon>
        <taxon>Craniata</taxon>
        <taxon>Vertebrata</taxon>
        <taxon>Euteleostomi</taxon>
        <taxon>Archelosauria</taxon>
        <taxon>Testudinata</taxon>
        <taxon>Testudines</taxon>
        <taxon>Cryptodira</taxon>
        <taxon>Durocryptodira</taxon>
        <taxon>Testudinoidea</taxon>
        <taxon>Geoemydidae</taxon>
        <taxon>Geoemydinae</taxon>
        <taxon>Mauremys</taxon>
    </lineage>
</organism>
<evidence type="ECO:0000313" key="1">
    <source>
        <dbReference type="EMBL" id="KAH1177259.1"/>
    </source>
</evidence>
<dbReference type="AlphaFoldDB" id="A0A9D3XB37"/>
<comment type="caution">
    <text evidence="1">The sequence shown here is derived from an EMBL/GenBank/DDBJ whole genome shotgun (WGS) entry which is preliminary data.</text>
</comment>
<dbReference type="Proteomes" id="UP000827986">
    <property type="component" value="Unassembled WGS sequence"/>
</dbReference>
<keyword evidence="2" id="KW-1185">Reference proteome</keyword>
<sequence>MVGFKQCWSTSWRHHFILSPPHSSKSGWNLITVYKNKSIQRGGLIVVLRYFESNPFKMEKEQQNSHSSKLFFHDLSTFYRGIFQASVVVATLGLKREGYKKD</sequence>
<reference evidence="1" key="1">
    <citation type="submission" date="2021-09" db="EMBL/GenBank/DDBJ databases">
        <title>The genome of Mauremys mutica provides insights into the evolution of semi-aquatic lifestyle.</title>
        <authorList>
            <person name="Gong S."/>
            <person name="Gao Y."/>
        </authorList>
    </citation>
    <scope>NUCLEOTIDE SEQUENCE</scope>
    <source>
        <strain evidence="1">MM-2020</strain>
        <tissue evidence="1">Muscle</tissue>
    </source>
</reference>
<gene>
    <name evidence="1" type="ORF">KIL84_010961</name>
</gene>
<evidence type="ECO:0000313" key="2">
    <source>
        <dbReference type="Proteomes" id="UP000827986"/>
    </source>
</evidence>
<protein>
    <submittedName>
        <fullName evidence="1">Uncharacterized protein</fullName>
    </submittedName>
</protein>
<proteinExistence type="predicted"/>